<proteinExistence type="predicted"/>
<evidence type="ECO:0000313" key="2">
    <source>
        <dbReference type="EMBL" id="QHU29424.1"/>
    </source>
</evidence>
<dbReference type="EMBL" id="MN740489">
    <property type="protein sequence ID" value="QHU29424.1"/>
    <property type="molecule type" value="Genomic_DNA"/>
</dbReference>
<accession>A0A6C0LIP8</accession>
<protein>
    <submittedName>
        <fullName evidence="2">Uncharacterized protein</fullName>
    </submittedName>
</protein>
<keyword evidence="1" id="KW-0175">Coiled coil</keyword>
<feature type="coiled-coil region" evidence="1">
    <location>
        <begin position="183"/>
        <end position="217"/>
    </location>
</feature>
<dbReference type="AlphaFoldDB" id="A0A6C0LIP8"/>
<name>A0A6C0LIP8_9ZZZZ</name>
<sequence>MTEVFDEDTYIDDILNKSIYDYLNDKYTNQNKLYDRQLEVLKNTKIKDIRLQCFTDKNGNVMTFDIYTNNNEDCKIDNNYYKYQNLEEFKWILKNGKSAHVITCRINEIIKSYYCRNIQSSYLYGITIDDLAVPIDIDIKSLEQYEQIKGLLVTAHSQEKIDKKLLSKINDLTIKIKTQDDIIEDLIINNQELILKIEEQEKQIKELLSKSKKEDLKIDKIESLEKLVIYNESKNHYKFIYFFYTFIICLAFKMI</sequence>
<organism evidence="2">
    <name type="scientific">viral metagenome</name>
    <dbReference type="NCBI Taxonomy" id="1070528"/>
    <lineage>
        <taxon>unclassified sequences</taxon>
        <taxon>metagenomes</taxon>
        <taxon>organismal metagenomes</taxon>
    </lineage>
</organism>
<evidence type="ECO:0000256" key="1">
    <source>
        <dbReference type="SAM" id="Coils"/>
    </source>
</evidence>
<reference evidence="2" key="1">
    <citation type="journal article" date="2020" name="Nature">
        <title>Giant virus diversity and host interactions through global metagenomics.</title>
        <authorList>
            <person name="Schulz F."/>
            <person name="Roux S."/>
            <person name="Paez-Espino D."/>
            <person name="Jungbluth S."/>
            <person name="Walsh D.A."/>
            <person name="Denef V.J."/>
            <person name="McMahon K.D."/>
            <person name="Konstantinidis K.T."/>
            <person name="Eloe-Fadrosh E.A."/>
            <person name="Kyrpides N.C."/>
            <person name="Woyke T."/>
        </authorList>
    </citation>
    <scope>NUCLEOTIDE SEQUENCE</scope>
    <source>
        <strain evidence="2">GVMAG-M-3300027804-48</strain>
    </source>
</reference>